<evidence type="ECO:0000313" key="11">
    <source>
        <dbReference type="Proteomes" id="UP000030408"/>
    </source>
</evidence>
<feature type="binding site" evidence="6 7">
    <location>
        <position position="125"/>
    </location>
    <ligand>
        <name>ATP</name>
        <dbReference type="ChEBI" id="CHEBI:30616"/>
    </ligand>
</feature>
<dbReference type="SUPFAM" id="SSF55931">
    <property type="entry name" value="Glutamine synthetase/guanido kinase"/>
    <property type="match status" value="1"/>
</dbReference>
<keyword evidence="2 6" id="KW-0547">Nucleotide-binding</keyword>
<dbReference type="EC" id="2.7.14.1" evidence="6"/>
<feature type="binding site" evidence="6 7">
    <location>
        <begin position="176"/>
        <end position="180"/>
    </location>
    <ligand>
        <name>ATP</name>
        <dbReference type="ChEBI" id="CHEBI:30616"/>
    </ligand>
</feature>
<dbReference type="NCBIfam" id="NF002194">
    <property type="entry name" value="PRK01059.1-4"/>
    <property type="match status" value="1"/>
</dbReference>
<keyword evidence="11" id="KW-1185">Reference proteome</keyword>
<dbReference type="FunFam" id="3.30.590.10:FF:000007">
    <property type="entry name" value="Protein-arginine kinase"/>
    <property type="match status" value="1"/>
</dbReference>
<dbReference type="EMBL" id="JPVO01000051">
    <property type="protein sequence ID" value="KGR75340.1"/>
    <property type="molecule type" value="Genomic_DNA"/>
</dbReference>
<dbReference type="OrthoDB" id="9791353at2"/>
<sequence>MNLEHFLKGEAPGWMDVKGLDADIVLSTRIRLARNLDGYRFPLSFTENEAHQIDVMIKEALQSIQNDEHRFSHFTVKEMPALQRQVLVEKHLISPLLAKKEKSASVHLSNDETISIMVNEEDHLRIQCLAPGLQLAETYADASKLDSKLEEHLPYAFNESFGYLTSCPTNVGTGLRASVMMHLPALTMSKQIKVVTQMLARLGMVVRGIYGEGSENLGNIYQISNQITLGKSEEEILKDLQEVALQIIKNERGAREALLKNSRIILEDRFNRSLGNLKYARIMTSEEAAACLSNVRLGVDMGIIKEVHLNVLNECMILIQQGFVQQYAGTTLQAGERDMYRAKLLREKLNLNNQMIKEKGEERYDV</sequence>
<comment type="function">
    <text evidence="6">Catalyzes the specific phosphorylation of arginine residues in proteins.</text>
</comment>
<evidence type="ECO:0000256" key="8">
    <source>
        <dbReference type="RuleBase" id="RU000505"/>
    </source>
</evidence>
<dbReference type="PROSITE" id="PS00112">
    <property type="entry name" value="PHOSPHAGEN_KINASE"/>
    <property type="match status" value="1"/>
</dbReference>
<accession>A0A0A3HVW6</accession>
<comment type="catalytic activity">
    <reaction evidence="5 6">
        <text>L-arginyl-[protein] + ATP = N(omega)-phospho-L-arginyl-[protein] + ADP + H(+)</text>
        <dbReference type="Rhea" id="RHEA:43384"/>
        <dbReference type="Rhea" id="RHEA-COMP:10532"/>
        <dbReference type="Rhea" id="RHEA-COMP:10533"/>
        <dbReference type="ChEBI" id="CHEBI:15378"/>
        <dbReference type="ChEBI" id="CHEBI:29965"/>
        <dbReference type="ChEBI" id="CHEBI:30616"/>
        <dbReference type="ChEBI" id="CHEBI:83226"/>
        <dbReference type="ChEBI" id="CHEBI:456216"/>
        <dbReference type="EC" id="2.7.14.1"/>
    </reaction>
</comment>
<evidence type="ECO:0000256" key="7">
    <source>
        <dbReference type="PROSITE-ProRule" id="PRU00843"/>
    </source>
</evidence>
<comment type="caution">
    <text evidence="10">The sequence shown here is derived from an EMBL/GenBank/DDBJ whole genome shotgun (WGS) entry which is preliminary data.</text>
</comment>
<dbReference type="GO" id="GO:1990424">
    <property type="term" value="F:protein arginine kinase activity"/>
    <property type="evidence" value="ECO:0007669"/>
    <property type="project" value="UniProtKB-EC"/>
</dbReference>
<dbReference type="InterPro" id="IPR022415">
    <property type="entry name" value="ATP-guanido_PTrfase_AS"/>
</dbReference>
<evidence type="ECO:0000256" key="2">
    <source>
        <dbReference type="ARBA" id="ARBA00022741"/>
    </source>
</evidence>
<dbReference type="GO" id="GO:0005615">
    <property type="term" value="C:extracellular space"/>
    <property type="evidence" value="ECO:0007669"/>
    <property type="project" value="TreeGrafter"/>
</dbReference>
<keyword evidence="4 6" id="KW-0067">ATP-binding</keyword>
<dbReference type="Proteomes" id="UP000030408">
    <property type="component" value="Unassembled WGS sequence"/>
</dbReference>
<comment type="activity regulation">
    <text evidence="6">Appears to be allosterically activated by the binding of pArg-containing polypeptides to the pArg-binding pocket localized in the C-terminal domain of McsB.</text>
</comment>
<dbReference type="PANTHER" id="PTHR11547">
    <property type="entry name" value="ARGININE OR CREATINE KINASE"/>
    <property type="match status" value="1"/>
</dbReference>
<feature type="binding site" evidence="6 7">
    <location>
        <begin position="207"/>
        <end position="212"/>
    </location>
    <ligand>
        <name>ATP</name>
        <dbReference type="ChEBI" id="CHEBI:30616"/>
    </ligand>
</feature>
<protein>
    <recommendedName>
        <fullName evidence="6">Protein-arginine kinase</fullName>
        <ecNumber evidence="6">2.7.14.1</ecNumber>
    </recommendedName>
</protein>
<evidence type="ECO:0000256" key="1">
    <source>
        <dbReference type="ARBA" id="ARBA00022679"/>
    </source>
</evidence>
<evidence type="ECO:0000259" key="9">
    <source>
        <dbReference type="PROSITE" id="PS51510"/>
    </source>
</evidence>
<dbReference type="AlphaFoldDB" id="A0A0A3HVW6"/>
<dbReference type="PANTHER" id="PTHR11547:SF38">
    <property type="entry name" value="ARGININE KINASE 1-RELATED"/>
    <property type="match status" value="1"/>
</dbReference>
<dbReference type="InterPro" id="IPR014746">
    <property type="entry name" value="Gln_synth/guanido_kin_cat_dom"/>
</dbReference>
<dbReference type="PROSITE" id="PS51510">
    <property type="entry name" value="PHOSPHAGEN_KINASE_C"/>
    <property type="match status" value="1"/>
</dbReference>
<dbReference type="CDD" id="cd07930">
    <property type="entry name" value="bacterial_phosphagen_kinase"/>
    <property type="match status" value="1"/>
</dbReference>
<dbReference type="GO" id="GO:0046314">
    <property type="term" value="P:phosphocreatine biosynthetic process"/>
    <property type="evidence" value="ECO:0007669"/>
    <property type="project" value="InterPro"/>
</dbReference>
<feature type="binding site" evidence="6 7">
    <location>
        <begin position="27"/>
        <end position="31"/>
    </location>
    <ligand>
        <name>ATP</name>
        <dbReference type="ChEBI" id="CHEBI:30616"/>
    </ligand>
</feature>
<dbReference type="GO" id="GO:0004111">
    <property type="term" value="F:creatine kinase activity"/>
    <property type="evidence" value="ECO:0007669"/>
    <property type="project" value="InterPro"/>
</dbReference>
<evidence type="ECO:0000256" key="5">
    <source>
        <dbReference type="ARBA" id="ARBA00051816"/>
    </source>
</evidence>
<keyword evidence="3 6" id="KW-0418">Kinase</keyword>
<proteinExistence type="inferred from homology"/>
<dbReference type="InterPro" id="IPR000749">
    <property type="entry name" value="ATP-guanido_PTrfase"/>
</dbReference>
<comment type="similarity">
    <text evidence="6 7 8">Belongs to the ATP:guanido phosphotransferase family.</text>
</comment>
<name>A0A0A3HVW6_9BACL</name>
<reference evidence="10 11" key="1">
    <citation type="submission" date="2014-02" db="EMBL/GenBank/DDBJ databases">
        <title>Draft genome sequence of Lysinibacillus sinduriensis JCM 15800.</title>
        <authorList>
            <person name="Zhang F."/>
            <person name="Wang G."/>
            <person name="Zhang L."/>
        </authorList>
    </citation>
    <scope>NUCLEOTIDE SEQUENCE [LARGE SCALE GENOMIC DNA]</scope>
    <source>
        <strain evidence="10 11">JCM 15800</strain>
    </source>
</reference>
<evidence type="ECO:0000313" key="10">
    <source>
        <dbReference type="EMBL" id="KGR75340.1"/>
    </source>
</evidence>
<dbReference type="eggNOG" id="COG3869">
    <property type="taxonomic scope" value="Bacteria"/>
</dbReference>
<feature type="binding site" evidence="6 7">
    <location>
        <position position="91"/>
    </location>
    <ligand>
        <name>ATP</name>
        <dbReference type="ChEBI" id="CHEBI:30616"/>
    </ligand>
</feature>
<dbReference type="Gene3D" id="3.30.590.10">
    <property type="entry name" value="Glutamine synthetase/guanido kinase, catalytic domain"/>
    <property type="match status" value="1"/>
</dbReference>
<evidence type="ECO:0000256" key="3">
    <source>
        <dbReference type="ARBA" id="ARBA00022777"/>
    </source>
</evidence>
<dbReference type="Pfam" id="PF00217">
    <property type="entry name" value="ATP-gua_Ptrans"/>
    <property type="match status" value="1"/>
</dbReference>
<keyword evidence="1 6" id="KW-0808">Transferase</keyword>
<dbReference type="HAMAP" id="MF_00602">
    <property type="entry name" value="Prot_Arg_kinase"/>
    <property type="match status" value="1"/>
</dbReference>
<evidence type="ECO:0000256" key="4">
    <source>
        <dbReference type="ARBA" id="ARBA00022840"/>
    </source>
</evidence>
<dbReference type="InterPro" id="IPR023660">
    <property type="entry name" value="Arg_Kinase"/>
</dbReference>
<keyword evidence="6" id="KW-0021">Allosteric enzyme</keyword>
<feature type="domain" description="Phosphagen kinase C-terminal" evidence="9">
    <location>
        <begin position="24"/>
        <end position="254"/>
    </location>
</feature>
<organism evidence="10 11">
    <name type="scientific">Ureibacillus sinduriensis BLB-1 = JCM 15800</name>
    <dbReference type="NCBI Taxonomy" id="1384057"/>
    <lineage>
        <taxon>Bacteria</taxon>
        <taxon>Bacillati</taxon>
        <taxon>Bacillota</taxon>
        <taxon>Bacilli</taxon>
        <taxon>Bacillales</taxon>
        <taxon>Caryophanaceae</taxon>
        <taxon>Ureibacillus</taxon>
    </lineage>
</organism>
<dbReference type="GO" id="GO:0005524">
    <property type="term" value="F:ATP binding"/>
    <property type="evidence" value="ECO:0007669"/>
    <property type="project" value="UniProtKB-UniRule"/>
</dbReference>
<dbReference type="InterPro" id="IPR022414">
    <property type="entry name" value="ATP-guanido_PTrfase_cat"/>
</dbReference>
<dbReference type="STRING" id="1384057.CD33_11485"/>
<gene>
    <name evidence="6" type="primary">mcsB</name>
    <name evidence="10" type="ORF">CD33_11485</name>
</gene>
<dbReference type="RefSeq" id="WP_036200797.1">
    <property type="nucleotide sequence ID" value="NZ_AVCY01000005.1"/>
</dbReference>
<feature type="short sequence motif" description="RDXXRA motif of the pArg binding pocket involved in allosteric regulation" evidence="6">
    <location>
        <begin position="337"/>
        <end position="342"/>
    </location>
</feature>
<evidence type="ECO:0000256" key="6">
    <source>
        <dbReference type="HAMAP-Rule" id="MF_00602"/>
    </source>
</evidence>